<evidence type="ECO:0000259" key="1">
    <source>
        <dbReference type="PROSITE" id="PS51502"/>
    </source>
</evidence>
<feature type="domain" description="Stress-response A/B barrel" evidence="1">
    <location>
        <begin position="4"/>
        <end position="98"/>
    </location>
</feature>
<dbReference type="EMBL" id="WPCU01000004">
    <property type="protein sequence ID" value="MVA75469.1"/>
    <property type="molecule type" value="Genomic_DNA"/>
</dbReference>
<dbReference type="Pfam" id="PF07876">
    <property type="entry name" value="Dabb"/>
    <property type="match status" value="1"/>
</dbReference>
<gene>
    <name evidence="2" type="ORF">GC722_05415</name>
</gene>
<dbReference type="Proteomes" id="UP000435304">
    <property type="component" value="Unassembled WGS sequence"/>
</dbReference>
<comment type="caution">
    <text evidence="2">The sequence shown here is derived from an EMBL/GenBank/DDBJ whole genome shotgun (WGS) entry which is preliminary data.</text>
</comment>
<reference evidence="2 3" key="1">
    <citation type="submission" date="2019-12" db="EMBL/GenBank/DDBJ databases">
        <title>Auraticoccus cholistani sp. nov., an actinomycete isolated from soil of Cholistan desert.</title>
        <authorList>
            <person name="Cheema M.T."/>
        </authorList>
    </citation>
    <scope>NUCLEOTIDE SEQUENCE [LARGE SCALE GENOMIC DNA]</scope>
    <source>
        <strain evidence="2 3">F435</strain>
    </source>
</reference>
<dbReference type="PROSITE" id="PS51502">
    <property type="entry name" value="S_R_A_B_BARREL"/>
    <property type="match status" value="1"/>
</dbReference>
<dbReference type="SMART" id="SM00886">
    <property type="entry name" value="Dabb"/>
    <property type="match status" value="1"/>
</dbReference>
<accession>A0A6A9V0E8</accession>
<proteinExistence type="predicted"/>
<dbReference type="SUPFAM" id="SSF54909">
    <property type="entry name" value="Dimeric alpha+beta barrel"/>
    <property type="match status" value="1"/>
</dbReference>
<dbReference type="RefSeq" id="WP_156608566.1">
    <property type="nucleotide sequence ID" value="NZ_WPCU01000004.1"/>
</dbReference>
<dbReference type="InterPro" id="IPR011008">
    <property type="entry name" value="Dimeric_a/b-barrel"/>
</dbReference>
<name>A0A6A9V0E8_9ACTN</name>
<dbReference type="Gene3D" id="3.30.70.100">
    <property type="match status" value="1"/>
</dbReference>
<evidence type="ECO:0000313" key="2">
    <source>
        <dbReference type="EMBL" id="MVA75469.1"/>
    </source>
</evidence>
<protein>
    <submittedName>
        <fullName evidence="2">Dabb family protein</fullName>
    </submittedName>
</protein>
<evidence type="ECO:0000313" key="3">
    <source>
        <dbReference type="Proteomes" id="UP000435304"/>
    </source>
</evidence>
<dbReference type="AlphaFoldDB" id="A0A6A9V0E8"/>
<keyword evidence="3" id="KW-1185">Reference proteome</keyword>
<sequence>MSQVTHVVLVTWKDGREGTVEEWVRPAVRRLAQTIPGIVDLVEGWSTSSEGLEDGLEYGFVMTFADAAARDAYLPDPRHRVVADMIGEHAQRVVVFDI</sequence>
<dbReference type="InterPro" id="IPR013097">
    <property type="entry name" value="Dabb"/>
</dbReference>
<organism evidence="2 3">
    <name type="scientific">Auraticoccus cholistanensis</name>
    <dbReference type="NCBI Taxonomy" id="2656650"/>
    <lineage>
        <taxon>Bacteria</taxon>
        <taxon>Bacillati</taxon>
        <taxon>Actinomycetota</taxon>
        <taxon>Actinomycetes</taxon>
        <taxon>Propionibacteriales</taxon>
        <taxon>Propionibacteriaceae</taxon>
        <taxon>Auraticoccus</taxon>
    </lineage>
</organism>